<dbReference type="InterPro" id="IPR001382">
    <property type="entry name" value="Glyco_hydro_47"/>
</dbReference>
<comment type="similarity">
    <text evidence="3">Belongs to the glycosyl hydrolase 47 family.</text>
</comment>
<evidence type="ECO:0000256" key="8">
    <source>
        <dbReference type="ARBA" id="ARBA00023157"/>
    </source>
</evidence>
<dbReference type="GO" id="GO:0005802">
    <property type="term" value="C:trans-Golgi network"/>
    <property type="evidence" value="ECO:0007669"/>
    <property type="project" value="TreeGrafter"/>
</dbReference>
<evidence type="ECO:0000256" key="11">
    <source>
        <dbReference type="PIRSR" id="PIRSR601382-3"/>
    </source>
</evidence>
<name>A0AAE1IZY3_9FABA</name>
<evidence type="ECO:0000256" key="5">
    <source>
        <dbReference type="ARBA" id="ARBA00022723"/>
    </source>
</evidence>
<sequence length="135" mass="14966">MKGVEHLLVRKSIPNGLVFVVELPNGLSGGFSPEMDHLVCFLPGTLALGATKGLTKEKDMLYNALSFEDIENLKLAEDLAKTCFEIYSVTSTGLAPDIEVYFHTEVSTSFTTYFQFGDCKMKAMVAEKLIHFFLC</sequence>
<dbReference type="Proteomes" id="UP001293593">
    <property type="component" value="Unassembled WGS sequence"/>
</dbReference>
<evidence type="ECO:0000313" key="12">
    <source>
        <dbReference type="EMBL" id="KAK4259214.1"/>
    </source>
</evidence>
<dbReference type="InterPro" id="IPR012341">
    <property type="entry name" value="6hp_glycosidase-like_sf"/>
</dbReference>
<reference evidence="12" key="1">
    <citation type="submission" date="2023-10" db="EMBL/GenBank/DDBJ databases">
        <title>Chromosome-level genome of the transformable northern wattle, Acacia crassicarpa.</title>
        <authorList>
            <person name="Massaro I."/>
            <person name="Sinha N.R."/>
            <person name="Poethig S."/>
            <person name="Leichty A.R."/>
        </authorList>
    </citation>
    <scope>NUCLEOTIDE SEQUENCE</scope>
    <source>
        <strain evidence="12">Acra3RX</strain>
        <tissue evidence="12">Leaf</tissue>
    </source>
</reference>
<dbReference type="EC" id="3.2.1.113" evidence="4"/>
<dbReference type="GO" id="GO:0005783">
    <property type="term" value="C:endoplasmic reticulum"/>
    <property type="evidence" value="ECO:0007669"/>
    <property type="project" value="TreeGrafter"/>
</dbReference>
<keyword evidence="7" id="KW-0106">Calcium</keyword>
<evidence type="ECO:0000256" key="7">
    <source>
        <dbReference type="ARBA" id="ARBA00022837"/>
    </source>
</evidence>
<evidence type="ECO:0000256" key="6">
    <source>
        <dbReference type="ARBA" id="ARBA00022801"/>
    </source>
</evidence>
<evidence type="ECO:0000256" key="3">
    <source>
        <dbReference type="ARBA" id="ARBA00007658"/>
    </source>
</evidence>
<dbReference type="PANTHER" id="PTHR11742:SF55">
    <property type="entry name" value="ENDOPLASMIC RETICULUM MANNOSYL-OLIGOSACCHARIDE 1,2-ALPHA-MANNOSIDASE"/>
    <property type="match status" value="1"/>
</dbReference>
<dbReference type="GO" id="GO:0004571">
    <property type="term" value="F:mannosyl-oligosaccharide 1,2-alpha-mannosidase activity"/>
    <property type="evidence" value="ECO:0007669"/>
    <property type="project" value="UniProtKB-EC"/>
</dbReference>
<feature type="disulfide bond" evidence="11">
    <location>
        <begin position="40"/>
        <end position="83"/>
    </location>
</feature>
<dbReference type="GO" id="GO:0005509">
    <property type="term" value="F:calcium ion binding"/>
    <property type="evidence" value="ECO:0007669"/>
    <property type="project" value="InterPro"/>
</dbReference>
<keyword evidence="8 11" id="KW-1015">Disulfide bond</keyword>
<keyword evidence="13" id="KW-1185">Reference proteome</keyword>
<dbReference type="EMBL" id="JAWXYG010000011">
    <property type="protein sequence ID" value="KAK4259214.1"/>
    <property type="molecule type" value="Genomic_DNA"/>
</dbReference>
<comment type="caution">
    <text evidence="12">The sequence shown here is derived from an EMBL/GenBank/DDBJ whole genome shotgun (WGS) entry which is preliminary data.</text>
</comment>
<dbReference type="SUPFAM" id="SSF48225">
    <property type="entry name" value="Seven-hairpin glycosidases"/>
    <property type="match status" value="1"/>
</dbReference>
<dbReference type="InterPro" id="IPR036026">
    <property type="entry name" value="Seven-hairpin_glycosidases"/>
</dbReference>
<dbReference type="Gene3D" id="1.50.10.10">
    <property type="match status" value="1"/>
</dbReference>
<dbReference type="GO" id="GO:0005975">
    <property type="term" value="P:carbohydrate metabolic process"/>
    <property type="evidence" value="ECO:0007669"/>
    <property type="project" value="InterPro"/>
</dbReference>
<protein>
    <recommendedName>
        <fullName evidence="4">mannosyl-oligosaccharide 1,2-alpha-mannosidase</fullName>
        <ecNumber evidence="4">3.2.1.113</ecNumber>
    </recommendedName>
</protein>
<dbReference type="GO" id="GO:0005768">
    <property type="term" value="C:endosome"/>
    <property type="evidence" value="ECO:0007669"/>
    <property type="project" value="TreeGrafter"/>
</dbReference>
<comment type="cofactor">
    <cofactor evidence="1">
        <name>Ca(2+)</name>
        <dbReference type="ChEBI" id="CHEBI:29108"/>
    </cofactor>
</comment>
<dbReference type="Pfam" id="PF01532">
    <property type="entry name" value="Glyco_hydro_47"/>
    <property type="match status" value="1"/>
</dbReference>
<dbReference type="PANTHER" id="PTHR11742">
    <property type="entry name" value="MANNOSYL-OLIGOSACCHARIDE ALPHA-1,2-MANNOSIDASE-RELATED"/>
    <property type="match status" value="1"/>
</dbReference>
<organism evidence="12 13">
    <name type="scientific">Acacia crassicarpa</name>
    <name type="common">northern wattle</name>
    <dbReference type="NCBI Taxonomy" id="499986"/>
    <lineage>
        <taxon>Eukaryota</taxon>
        <taxon>Viridiplantae</taxon>
        <taxon>Streptophyta</taxon>
        <taxon>Embryophyta</taxon>
        <taxon>Tracheophyta</taxon>
        <taxon>Spermatophyta</taxon>
        <taxon>Magnoliopsida</taxon>
        <taxon>eudicotyledons</taxon>
        <taxon>Gunneridae</taxon>
        <taxon>Pentapetalae</taxon>
        <taxon>rosids</taxon>
        <taxon>fabids</taxon>
        <taxon>Fabales</taxon>
        <taxon>Fabaceae</taxon>
        <taxon>Caesalpinioideae</taxon>
        <taxon>mimosoid clade</taxon>
        <taxon>Acacieae</taxon>
        <taxon>Acacia</taxon>
    </lineage>
</organism>
<comment type="pathway">
    <text evidence="2">Protein modification; protein glycosylation.</text>
</comment>
<dbReference type="InterPro" id="IPR050749">
    <property type="entry name" value="Glycosyl_Hydrolase_47"/>
</dbReference>
<gene>
    <name evidence="12" type="ORF">QN277_005568</name>
</gene>
<accession>A0AAE1IZY3</accession>
<keyword evidence="5" id="KW-0479">Metal-binding</keyword>
<evidence type="ECO:0000256" key="10">
    <source>
        <dbReference type="ARBA" id="ARBA00048605"/>
    </source>
</evidence>
<evidence type="ECO:0000256" key="4">
    <source>
        <dbReference type="ARBA" id="ARBA00012238"/>
    </source>
</evidence>
<dbReference type="GO" id="GO:0016020">
    <property type="term" value="C:membrane"/>
    <property type="evidence" value="ECO:0007669"/>
    <property type="project" value="InterPro"/>
</dbReference>
<keyword evidence="6" id="KW-0378">Hydrolase</keyword>
<evidence type="ECO:0000313" key="13">
    <source>
        <dbReference type="Proteomes" id="UP001293593"/>
    </source>
</evidence>
<evidence type="ECO:0000256" key="9">
    <source>
        <dbReference type="ARBA" id="ARBA00047669"/>
    </source>
</evidence>
<evidence type="ECO:0000256" key="1">
    <source>
        <dbReference type="ARBA" id="ARBA00001913"/>
    </source>
</evidence>
<comment type="catalytic activity">
    <reaction evidence="10">
        <text>N(4)-(alpha-D-Man-(1-&gt;2)-alpha-D-Man-(1-&gt;2)-alpha-D-Man-(1-&gt;3)-[alpha-D-Man-(1-&gt;2)-alpha-D-Man-(1-&gt;3)-[alpha-D-Man-(1-&gt;2)-alpha-D-Man-(1-&gt;6)]-alpha-D-Man-(1-&gt;6)]-beta-D-Man-(1-&gt;4)-beta-D-GlcNAc-(1-&gt;4)-beta-D-GlcNAc)-L-asparaginyl-[protein] (N-glucan mannose isomer 9A1,2,3B1,2,3) + 4 H2O = N(4)-(alpha-D-Man-(1-&gt;3)-[alpha-D-Man-(1-&gt;3)-[alpha-D-Man-(1-&gt;6)]-alpha-D-Man-(1-&gt;6)]-beta-D-Man-(1-&gt;4)-beta-D-GlcNAc-(1-&gt;4)-beta-D-GlcNAc)-L-asparaginyl-[protein] (N-glucan mannose isomer 5A1,2) + 4 beta-D-mannose</text>
        <dbReference type="Rhea" id="RHEA:56008"/>
        <dbReference type="Rhea" id="RHEA-COMP:14356"/>
        <dbReference type="Rhea" id="RHEA-COMP:14367"/>
        <dbReference type="ChEBI" id="CHEBI:15377"/>
        <dbReference type="ChEBI" id="CHEBI:28563"/>
        <dbReference type="ChEBI" id="CHEBI:59087"/>
        <dbReference type="ChEBI" id="CHEBI:139493"/>
        <dbReference type="EC" id="3.2.1.113"/>
    </reaction>
</comment>
<dbReference type="AlphaFoldDB" id="A0AAE1IZY3"/>
<evidence type="ECO:0000256" key="2">
    <source>
        <dbReference type="ARBA" id="ARBA00004922"/>
    </source>
</evidence>
<proteinExistence type="inferred from homology"/>
<comment type="catalytic activity">
    <reaction evidence="9">
        <text>N(4)-(alpha-D-Man-(1-&gt;2)-alpha-D-Man-(1-&gt;2)-alpha-D-Man-(1-&gt;3)-[alpha-D-Man-(1-&gt;3)-[alpha-D-Man-(1-&gt;2)-alpha-D-Man-(1-&gt;6)]-alpha-D-Man-(1-&gt;6)]-beta-D-Man-(1-&gt;4)-beta-D-GlcNAc-(1-&gt;4)-beta-D-GlcNAc)-L-asparaginyl-[protein] (N-glucan mannose isomer 8A1,2,3B1,3) + 3 H2O = N(4)-(alpha-D-Man-(1-&gt;3)-[alpha-D-Man-(1-&gt;3)-[alpha-D-Man-(1-&gt;6)]-alpha-D-Man-(1-&gt;6)]-beta-D-Man-(1-&gt;4)-beta-D-GlcNAc-(1-&gt;4)-beta-D-GlcNAc)-L-asparaginyl-[protein] (N-glucan mannose isomer 5A1,2) + 3 beta-D-mannose</text>
        <dbReference type="Rhea" id="RHEA:56028"/>
        <dbReference type="Rhea" id="RHEA-COMP:14358"/>
        <dbReference type="Rhea" id="RHEA-COMP:14367"/>
        <dbReference type="ChEBI" id="CHEBI:15377"/>
        <dbReference type="ChEBI" id="CHEBI:28563"/>
        <dbReference type="ChEBI" id="CHEBI:59087"/>
        <dbReference type="ChEBI" id="CHEBI:60628"/>
        <dbReference type="EC" id="3.2.1.113"/>
    </reaction>
</comment>